<comment type="cofactor">
    <cofactor evidence="1 8">
        <name>Mg(2+)</name>
        <dbReference type="ChEBI" id="CHEBI:18420"/>
    </cofactor>
</comment>
<dbReference type="InterPro" id="IPR022907">
    <property type="entry name" value="VapC_family"/>
</dbReference>
<dbReference type="PANTHER" id="PTHR33653">
    <property type="entry name" value="RIBONUCLEASE VAPC2"/>
    <property type="match status" value="1"/>
</dbReference>
<keyword evidence="3 8" id="KW-0540">Nuclease</keyword>
<evidence type="ECO:0000256" key="4">
    <source>
        <dbReference type="ARBA" id="ARBA00022723"/>
    </source>
</evidence>
<proteinExistence type="inferred from homology"/>
<evidence type="ECO:0000313" key="11">
    <source>
        <dbReference type="Proteomes" id="UP000515563"/>
    </source>
</evidence>
<evidence type="ECO:0000256" key="1">
    <source>
        <dbReference type="ARBA" id="ARBA00001946"/>
    </source>
</evidence>
<feature type="binding site" evidence="8">
    <location>
        <position position="13"/>
    </location>
    <ligand>
        <name>Mg(2+)</name>
        <dbReference type="ChEBI" id="CHEBI:18420"/>
    </ligand>
</feature>
<dbReference type="GO" id="GO:0000287">
    <property type="term" value="F:magnesium ion binding"/>
    <property type="evidence" value="ECO:0007669"/>
    <property type="project" value="UniProtKB-UniRule"/>
</dbReference>
<evidence type="ECO:0000313" key="10">
    <source>
        <dbReference type="EMBL" id="QNE19130.1"/>
    </source>
</evidence>
<evidence type="ECO:0000256" key="7">
    <source>
        <dbReference type="ARBA" id="ARBA00038093"/>
    </source>
</evidence>
<comment type="function">
    <text evidence="8">Toxic component of a toxin-antitoxin (TA) system. An RNase.</text>
</comment>
<keyword evidence="2 8" id="KW-1277">Toxin-antitoxin system</keyword>
<dbReference type="GO" id="GO:0004540">
    <property type="term" value="F:RNA nuclease activity"/>
    <property type="evidence" value="ECO:0007669"/>
    <property type="project" value="InterPro"/>
</dbReference>
<dbReference type="CDD" id="cd18755">
    <property type="entry name" value="PIN_MtVapC3_VapC21-like"/>
    <property type="match status" value="1"/>
</dbReference>
<comment type="similarity">
    <text evidence="7 8">Belongs to the PINc/VapC protein family.</text>
</comment>
<keyword evidence="8" id="KW-0800">Toxin</keyword>
<dbReference type="PANTHER" id="PTHR33653:SF1">
    <property type="entry name" value="RIBONUCLEASE VAPC2"/>
    <property type="match status" value="1"/>
</dbReference>
<organism evidence="10 11">
    <name type="scientific">Kribbella qitaiheensis</name>
    <dbReference type="NCBI Taxonomy" id="1544730"/>
    <lineage>
        <taxon>Bacteria</taxon>
        <taxon>Bacillati</taxon>
        <taxon>Actinomycetota</taxon>
        <taxon>Actinomycetes</taxon>
        <taxon>Propionibacteriales</taxon>
        <taxon>Kribbellaceae</taxon>
        <taxon>Kribbella</taxon>
    </lineage>
</organism>
<reference evidence="11" key="1">
    <citation type="submission" date="2019-09" db="EMBL/GenBank/DDBJ databases">
        <title>Antimicrobial potential of Antarctic Bacteria.</title>
        <authorList>
            <person name="Benaud N."/>
            <person name="Edwards R.J."/>
            <person name="Ferrari B.C."/>
        </authorList>
    </citation>
    <scope>NUCLEOTIDE SEQUENCE [LARGE SCALE GENOMIC DNA]</scope>
    <source>
        <strain evidence="11">SPB151</strain>
    </source>
</reference>
<dbReference type="Proteomes" id="UP000515563">
    <property type="component" value="Chromosome"/>
</dbReference>
<dbReference type="AlphaFoldDB" id="A0A7G6WYR5"/>
<evidence type="ECO:0000256" key="2">
    <source>
        <dbReference type="ARBA" id="ARBA00022649"/>
    </source>
</evidence>
<dbReference type="SUPFAM" id="SSF88723">
    <property type="entry name" value="PIN domain-like"/>
    <property type="match status" value="1"/>
</dbReference>
<gene>
    <name evidence="8" type="primary">vapC</name>
    <name evidence="10" type="ORF">F1D05_15920</name>
</gene>
<reference evidence="10 11" key="2">
    <citation type="journal article" date="2020" name="Microbiol. Resour. Announc.">
        <title>Antarctic desert soil bacteria exhibit high novel natural product potential, evaluated through long-read genome sequencing and comparative genomics.</title>
        <authorList>
            <person name="Benaud N."/>
            <person name="Edwards R.J."/>
            <person name="Amos T.G."/>
            <person name="D'Agostino P.M."/>
            <person name="Gutierrez-Chavez C."/>
            <person name="Montgomery K."/>
            <person name="Nicetic I."/>
            <person name="Ferrari B.C."/>
        </authorList>
    </citation>
    <scope>NUCLEOTIDE SEQUENCE [LARGE SCALE GENOMIC DNA]</scope>
    <source>
        <strain evidence="10 11">SPB151</strain>
    </source>
</reference>
<dbReference type="KEGG" id="kqi:F1D05_15920"/>
<dbReference type="GO" id="GO:0090729">
    <property type="term" value="F:toxin activity"/>
    <property type="evidence" value="ECO:0007669"/>
    <property type="project" value="UniProtKB-KW"/>
</dbReference>
<dbReference type="Pfam" id="PF01850">
    <property type="entry name" value="PIN"/>
    <property type="match status" value="1"/>
</dbReference>
<keyword evidence="4 8" id="KW-0479">Metal-binding</keyword>
<sequence>MTPKGENRRWLVDKSALVRLGESPNVDEWANRIDRGLVHIATVTLLEVGFSARTPEEHRLALQNPPISSMPVENTTPAIERRAVAIQSMLASAGQHRAPSVPDLLISATAELAGLIVLHLDKDFELIAALTGQRLERLDQSDS</sequence>
<keyword evidence="6 8" id="KW-0460">Magnesium</keyword>
<name>A0A7G6WYR5_9ACTN</name>
<keyword evidence="5 8" id="KW-0378">Hydrolase</keyword>
<evidence type="ECO:0000256" key="8">
    <source>
        <dbReference type="HAMAP-Rule" id="MF_00265"/>
    </source>
</evidence>
<evidence type="ECO:0000256" key="3">
    <source>
        <dbReference type="ARBA" id="ARBA00022722"/>
    </source>
</evidence>
<dbReference type="InterPro" id="IPR050556">
    <property type="entry name" value="Type_II_TA_system_RNase"/>
</dbReference>
<feature type="domain" description="PIN" evidence="9">
    <location>
        <begin position="11"/>
        <end position="128"/>
    </location>
</feature>
<evidence type="ECO:0000256" key="6">
    <source>
        <dbReference type="ARBA" id="ARBA00022842"/>
    </source>
</evidence>
<dbReference type="EC" id="3.1.-.-" evidence="8"/>
<protein>
    <recommendedName>
        <fullName evidence="8">Ribonuclease VapC</fullName>
        <shortName evidence="8">RNase VapC</shortName>
        <ecNumber evidence="8">3.1.-.-</ecNumber>
    </recommendedName>
    <alternativeName>
        <fullName evidence="8">Toxin VapC</fullName>
    </alternativeName>
</protein>
<keyword evidence="11" id="KW-1185">Reference proteome</keyword>
<dbReference type="EMBL" id="CP043661">
    <property type="protein sequence ID" value="QNE19130.1"/>
    <property type="molecule type" value="Genomic_DNA"/>
</dbReference>
<dbReference type="Gene3D" id="3.40.50.1010">
    <property type="entry name" value="5'-nuclease"/>
    <property type="match status" value="1"/>
</dbReference>
<dbReference type="GO" id="GO:0016787">
    <property type="term" value="F:hydrolase activity"/>
    <property type="evidence" value="ECO:0007669"/>
    <property type="project" value="UniProtKB-KW"/>
</dbReference>
<dbReference type="HAMAP" id="MF_00265">
    <property type="entry name" value="VapC_Nob1"/>
    <property type="match status" value="1"/>
</dbReference>
<evidence type="ECO:0000256" key="5">
    <source>
        <dbReference type="ARBA" id="ARBA00022801"/>
    </source>
</evidence>
<dbReference type="InterPro" id="IPR029060">
    <property type="entry name" value="PIN-like_dom_sf"/>
</dbReference>
<evidence type="ECO:0000259" key="9">
    <source>
        <dbReference type="Pfam" id="PF01850"/>
    </source>
</evidence>
<dbReference type="InterPro" id="IPR002716">
    <property type="entry name" value="PIN_dom"/>
</dbReference>
<dbReference type="RefSeq" id="WP_185448411.1">
    <property type="nucleotide sequence ID" value="NZ_CP043661.1"/>
</dbReference>
<feature type="binding site" evidence="8">
    <location>
        <position position="103"/>
    </location>
    <ligand>
        <name>Mg(2+)</name>
        <dbReference type="ChEBI" id="CHEBI:18420"/>
    </ligand>
</feature>
<accession>A0A7G6WYR5</accession>